<evidence type="ECO:0000313" key="2">
    <source>
        <dbReference type="EMBL" id="KAF5392256.1"/>
    </source>
</evidence>
<dbReference type="OrthoDB" id="94039at2759"/>
<dbReference type="InterPro" id="IPR029058">
    <property type="entry name" value="AB_hydrolase_fold"/>
</dbReference>
<dbReference type="Pfam" id="PF12697">
    <property type="entry name" value="Abhydrolase_6"/>
    <property type="match status" value="1"/>
</dbReference>
<reference evidence="2 3" key="1">
    <citation type="journal article" date="2020" name="ISME J.">
        <title>Uncovering the hidden diversity of litter-decomposition mechanisms in mushroom-forming fungi.</title>
        <authorList>
            <person name="Floudas D."/>
            <person name="Bentzer J."/>
            <person name="Ahren D."/>
            <person name="Johansson T."/>
            <person name="Persson P."/>
            <person name="Tunlid A."/>
        </authorList>
    </citation>
    <scope>NUCLEOTIDE SEQUENCE [LARGE SCALE GENOMIC DNA]</scope>
    <source>
        <strain evidence="2 3">CBS 406.79</strain>
    </source>
</reference>
<gene>
    <name evidence="2" type="ORF">D9757_001512</name>
</gene>
<dbReference type="Gene3D" id="3.40.50.1820">
    <property type="entry name" value="alpha/beta hydrolase"/>
    <property type="match status" value="1"/>
</dbReference>
<feature type="domain" description="AB hydrolase-1" evidence="1">
    <location>
        <begin position="230"/>
        <end position="429"/>
    </location>
</feature>
<evidence type="ECO:0000259" key="1">
    <source>
        <dbReference type="Pfam" id="PF12697"/>
    </source>
</evidence>
<evidence type="ECO:0000313" key="3">
    <source>
        <dbReference type="Proteomes" id="UP000518752"/>
    </source>
</evidence>
<dbReference type="Proteomes" id="UP000518752">
    <property type="component" value="Unassembled WGS sequence"/>
</dbReference>
<comment type="caution">
    <text evidence="2">The sequence shown here is derived from an EMBL/GenBank/DDBJ whole genome shotgun (WGS) entry which is preliminary data.</text>
</comment>
<organism evidence="2 3">
    <name type="scientific">Collybiopsis confluens</name>
    <dbReference type="NCBI Taxonomy" id="2823264"/>
    <lineage>
        <taxon>Eukaryota</taxon>
        <taxon>Fungi</taxon>
        <taxon>Dikarya</taxon>
        <taxon>Basidiomycota</taxon>
        <taxon>Agaricomycotina</taxon>
        <taxon>Agaricomycetes</taxon>
        <taxon>Agaricomycetidae</taxon>
        <taxon>Agaricales</taxon>
        <taxon>Marasmiineae</taxon>
        <taxon>Omphalotaceae</taxon>
        <taxon>Collybiopsis</taxon>
    </lineage>
</organism>
<sequence length="449" mass="51232">MAPFKLDTPNRPSLPSPPRVEILWNDFPYKLSTHIVEAFPFRACPEFEYLQDTKEAHARMQALAVDAKQMRIKIVRENTQAMFRWQEQSVNSTRQGNSNAASDPSQPRLWICLNRYVKNDIERLPRKTQGLTLFLANALGMNKEAWEPFIRCLFKTHPGKDIDEIWAWEPVDSGDSALLNAGNLKYLSNWSDLTNDLLHFFLHYMPSRITSDQLPVHLPRVSSFEYENRVKHGFAERRIIVIGHSYGGSICVPACYTHPQLFTALVLSDPPIIRRGGLNNKEKQTVKSFIQASFARRDGWKTREEALAAFQHSSYSGTWHPDALKQFVDHGLYFRPDTGLVHLKMHPVYEALNMACAWGAMSNIYDIVPDISEKLYIKWVMPDEKNGGGLDVPSGNKLLVKRRPGNTTHVNVADTSHHIPLEKPNEYAREVANTIEQAFATQVPVLARM</sequence>
<name>A0A8H5MFX4_9AGAR</name>
<protein>
    <recommendedName>
        <fullName evidence="1">AB hydrolase-1 domain-containing protein</fullName>
    </recommendedName>
</protein>
<dbReference type="InterPro" id="IPR000073">
    <property type="entry name" value="AB_hydrolase_1"/>
</dbReference>
<dbReference type="SUPFAM" id="SSF53474">
    <property type="entry name" value="alpha/beta-Hydrolases"/>
    <property type="match status" value="1"/>
</dbReference>
<proteinExistence type="predicted"/>
<dbReference type="EMBL" id="JAACJN010000006">
    <property type="protein sequence ID" value="KAF5392256.1"/>
    <property type="molecule type" value="Genomic_DNA"/>
</dbReference>
<keyword evidence="3" id="KW-1185">Reference proteome</keyword>
<accession>A0A8H5MFX4</accession>
<dbReference type="AlphaFoldDB" id="A0A8H5MFX4"/>